<protein>
    <submittedName>
        <fullName evidence="3">Uncharacterized protein</fullName>
    </submittedName>
</protein>
<feature type="transmembrane region" description="Helical" evidence="2">
    <location>
        <begin position="106"/>
        <end position="125"/>
    </location>
</feature>
<dbReference type="Proteomes" id="UP000226437">
    <property type="component" value="Unassembled WGS sequence"/>
</dbReference>
<dbReference type="RefSeq" id="WP_099107924.1">
    <property type="nucleotide sequence ID" value="NZ_JAATJF010000002.1"/>
</dbReference>
<feature type="transmembrane region" description="Helical" evidence="2">
    <location>
        <begin position="131"/>
        <end position="150"/>
    </location>
</feature>
<name>A0A2G0CAX1_9BACT</name>
<proteinExistence type="predicted"/>
<evidence type="ECO:0000256" key="2">
    <source>
        <dbReference type="SAM" id="Phobius"/>
    </source>
</evidence>
<feature type="region of interest" description="Disordered" evidence="1">
    <location>
        <begin position="241"/>
        <end position="262"/>
    </location>
</feature>
<sequence>MHDSPPTADRRTELPDPLDLVLDTQNAYSAESLAAAGYDPDTIQKVQYIRLQLQQHLTLQQEQVRKQQQFMEESATDTFALIKSLKDSLNLTLHESKHTQWVAKTMYVLTYALGFGLICVAVYFGTLGEEILSVTFGTFGMASIVGLMLSDPPLKLQDSRSNYTQLTVGVLAWFTDLIDKQAMTQNIQANLISIQQQASDIPGLVKAQESVLQQYMTLSNAQIDNTARVLRLLEEVAEPSNRPIGKKRSLKKRKSARLARRS</sequence>
<keyword evidence="2" id="KW-1133">Transmembrane helix</keyword>
<organism evidence="3 4">
    <name type="scientific">Neolewinella marina</name>
    <dbReference type="NCBI Taxonomy" id="438751"/>
    <lineage>
        <taxon>Bacteria</taxon>
        <taxon>Pseudomonadati</taxon>
        <taxon>Bacteroidota</taxon>
        <taxon>Saprospiria</taxon>
        <taxon>Saprospirales</taxon>
        <taxon>Lewinellaceae</taxon>
        <taxon>Neolewinella</taxon>
    </lineage>
</organism>
<dbReference type="EMBL" id="PDLO01000013">
    <property type="protein sequence ID" value="PHK97114.1"/>
    <property type="molecule type" value="Genomic_DNA"/>
</dbReference>
<keyword evidence="2" id="KW-0472">Membrane</keyword>
<dbReference type="OrthoDB" id="1435577at2"/>
<accession>A0A2G0CAX1</accession>
<evidence type="ECO:0000313" key="3">
    <source>
        <dbReference type="EMBL" id="PHK97114.1"/>
    </source>
</evidence>
<feature type="compositionally biased region" description="Basic residues" evidence="1">
    <location>
        <begin position="244"/>
        <end position="262"/>
    </location>
</feature>
<comment type="caution">
    <text evidence="3">The sequence shown here is derived from an EMBL/GenBank/DDBJ whole genome shotgun (WGS) entry which is preliminary data.</text>
</comment>
<reference evidence="3 4" key="1">
    <citation type="submission" date="2017-10" db="EMBL/GenBank/DDBJ databases">
        <title>The draft genome sequence of Lewinella marina KCTC 32374.</title>
        <authorList>
            <person name="Wang K."/>
        </authorList>
    </citation>
    <scope>NUCLEOTIDE SEQUENCE [LARGE SCALE GENOMIC DNA]</scope>
    <source>
        <strain evidence="3 4">MKG-38</strain>
    </source>
</reference>
<keyword evidence="2" id="KW-0812">Transmembrane</keyword>
<dbReference type="AlphaFoldDB" id="A0A2G0CAX1"/>
<evidence type="ECO:0000313" key="4">
    <source>
        <dbReference type="Proteomes" id="UP000226437"/>
    </source>
</evidence>
<gene>
    <name evidence="3" type="ORF">CGL56_17700</name>
</gene>
<keyword evidence="4" id="KW-1185">Reference proteome</keyword>
<evidence type="ECO:0000256" key="1">
    <source>
        <dbReference type="SAM" id="MobiDB-lite"/>
    </source>
</evidence>